<proteinExistence type="predicted"/>
<accession>A0ABP9MN48</accession>
<sequence length="55" mass="6969">MENKNLLFSRLRSLRSRKRIIKKDVEKQIRKKYNRSKELWKIKRDIPWIPLEEPY</sequence>
<keyword evidence="2" id="KW-1185">Reference proteome</keyword>
<comment type="caution">
    <text evidence="1">The sequence shown here is derived from an EMBL/GenBank/DDBJ whole genome shotgun (WGS) entry which is preliminary data.</text>
</comment>
<dbReference type="EMBL" id="BAABHX010000007">
    <property type="protein sequence ID" value="GAA5099088.1"/>
    <property type="molecule type" value="Genomic_DNA"/>
</dbReference>
<evidence type="ECO:0000313" key="2">
    <source>
        <dbReference type="Proteomes" id="UP001500353"/>
    </source>
</evidence>
<dbReference type="Proteomes" id="UP001500353">
    <property type="component" value="Unassembled WGS sequence"/>
</dbReference>
<protein>
    <submittedName>
        <fullName evidence="1">Uncharacterized protein</fullName>
    </submittedName>
</protein>
<organism evidence="1 2">
    <name type="scientific">Chryseobacterium ginsengisoli</name>
    <dbReference type="NCBI Taxonomy" id="363853"/>
    <lineage>
        <taxon>Bacteria</taxon>
        <taxon>Pseudomonadati</taxon>
        <taxon>Bacteroidota</taxon>
        <taxon>Flavobacteriia</taxon>
        <taxon>Flavobacteriales</taxon>
        <taxon>Weeksellaceae</taxon>
        <taxon>Chryseobacterium group</taxon>
        <taxon>Chryseobacterium</taxon>
    </lineage>
</organism>
<reference evidence="2" key="1">
    <citation type="journal article" date="2019" name="Int. J. Syst. Evol. Microbiol.">
        <title>The Global Catalogue of Microorganisms (GCM) 10K type strain sequencing project: providing services to taxonomists for standard genome sequencing and annotation.</title>
        <authorList>
            <consortium name="The Broad Institute Genomics Platform"/>
            <consortium name="The Broad Institute Genome Sequencing Center for Infectious Disease"/>
            <person name="Wu L."/>
            <person name="Ma J."/>
        </authorList>
    </citation>
    <scope>NUCLEOTIDE SEQUENCE [LARGE SCALE GENOMIC DNA]</scope>
    <source>
        <strain evidence="2">JCM 18019</strain>
    </source>
</reference>
<dbReference type="RefSeq" id="WP_345207196.1">
    <property type="nucleotide sequence ID" value="NZ_BAABHX010000007.1"/>
</dbReference>
<name>A0ABP9MN48_9FLAO</name>
<gene>
    <name evidence="1" type="ORF">GCM10023210_36090</name>
</gene>
<evidence type="ECO:0000313" key="1">
    <source>
        <dbReference type="EMBL" id="GAA5099088.1"/>
    </source>
</evidence>